<dbReference type="PANTHER" id="PTHR43798">
    <property type="entry name" value="MONOACYLGLYCEROL LIPASE"/>
    <property type="match status" value="1"/>
</dbReference>
<dbReference type="EMBL" id="JBHSGB010000010">
    <property type="protein sequence ID" value="MFC4655965.1"/>
    <property type="molecule type" value="Genomic_DNA"/>
</dbReference>
<dbReference type="Proteomes" id="UP001595962">
    <property type="component" value="Unassembled WGS sequence"/>
</dbReference>
<name>A0ABV9JNY0_9GAMM</name>
<reference evidence="3" key="1">
    <citation type="journal article" date="2019" name="Int. J. Syst. Evol. Microbiol.">
        <title>The Global Catalogue of Microorganisms (GCM) 10K type strain sequencing project: providing services to taxonomists for standard genome sequencing and annotation.</title>
        <authorList>
            <consortium name="The Broad Institute Genomics Platform"/>
            <consortium name="The Broad Institute Genome Sequencing Center for Infectious Disease"/>
            <person name="Wu L."/>
            <person name="Ma J."/>
        </authorList>
    </citation>
    <scope>NUCLEOTIDE SEQUENCE [LARGE SCALE GENOMIC DNA]</scope>
    <source>
        <strain evidence="3">DT28</strain>
    </source>
</reference>
<feature type="domain" description="AB hydrolase-1" evidence="1">
    <location>
        <begin position="52"/>
        <end position="192"/>
    </location>
</feature>
<organism evidence="2 3">
    <name type="scientific">Rheinheimera marina</name>
    <dbReference type="NCBI Taxonomy" id="1774958"/>
    <lineage>
        <taxon>Bacteria</taxon>
        <taxon>Pseudomonadati</taxon>
        <taxon>Pseudomonadota</taxon>
        <taxon>Gammaproteobacteria</taxon>
        <taxon>Chromatiales</taxon>
        <taxon>Chromatiaceae</taxon>
        <taxon>Rheinheimera</taxon>
    </lineage>
</organism>
<gene>
    <name evidence="2" type="ORF">ACFO3I_13190</name>
</gene>
<accession>A0ABV9JNY0</accession>
<evidence type="ECO:0000313" key="2">
    <source>
        <dbReference type="EMBL" id="MFC4655965.1"/>
    </source>
</evidence>
<keyword evidence="3" id="KW-1185">Reference proteome</keyword>
<dbReference type="InterPro" id="IPR050266">
    <property type="entry name" value="AB_hydrolase_sf"/>
</dbReference>
<dbReference type="InterPro" id="IPR029058">
    <property type="entry name" value="AB_hydrolase_fold"/>
</dbReference>
<dbReference type="RefSeq" id="WP_377334560.1">
    <property type="nucleotide sequence ID" value="NZ_JBHSGB010000010.1"/>
</dbReference>
<keyword evidence="2" id="KW-0378">Hydrolase</keyword>
<dbReference type="Pfam" id="PF00561">
    <property type="entry name" value="Abhydrolase_1"/>
    <property type="match status" value="1"/>
</dbReference>
<sequence length="307" mass="33608">MSTKTIINKNAAKKPGFWTHFAISLTIVAGVLAGNLKAEERQFDVEVRGKGPAVILIPGLMSDQRVWQQSAEVLSQDHQLHLINVKGLGQTASSAHQGHLLQTLTEQLADYIRQHTLHQPVVIGHSMGSFLALNLASQYPELTGKVVAVDGLPFLAPIFTQSNQTTAAQMQPQAAQLQALYQAMSAEQLKAMTKQGIHIQAVTPAAQRLVLQMAASSDPKRTGQLVAELLTSDIRSKMPAIDDKVLFLGANAGLPTREQQAQAAKLYREQLAGIQQLELEFAPRARHFIMLDQPSWFLSKVQAFLKD</sequence>
<evidence type="ECO:0000313" key="3">
    <source>
        <dbReference type="Proteomes" id="UP001595962"/>
    </source>
</evidence>
<dbReference type="Gene3D" id="3.40.50.1820">
    <property type="entry name" value="alpha/beta hydrolase"/>
    <property type="match status" value="1"/>
</dbReference>
<dbReference type="InterPro" id="IPR000073">
    <property type="entry name" value="AB_hydrolase_1"/>
</dbReference>
<comment type="caution">
    <text evidence="2">The sequence shown here is derived from an EMBL/GenBank/DDBJ whole genome shotgun (WGS) entry which is preliminary data.</text>
</comment>
<evidence type="ECO:0000259" key="1">
    <source>
        <dbReference type="Pfam" id="PF00561"/>
    </source>
</evidence>
<proteinExistence type="predicted"/>
<dbReference type="GO" id="GO:0016787">
    <property type="term" value="F:hydrolase activity"/>
    <property type="evidence" value="ECO:0007669"/>
    <property type="project" value="UniProtKB-KW"/>
</dbReference>
<dbReference type="SUPFAM" id="SSF53474">
    <property type="entry name" value="alpha/beta-Hydrolases"/>
    <property type="match status" value="1"/>
</dbReference>
<protein>
    <submittedName>
        <fullName evidence="2">Alpha/beta fold hydrolase</fullName>
    </submittedName>
</protein>